<dbReference type="InterPro" id="IPR036866">
    <property type="entry name" value="RibonucZ/Hydroxyglut_hydro"/>
</dbReference>
<name>A0A438NJT0_EXOME</name>
<evidence type="ECO:0000259" key="5">
    <source>
        <dbReference type="SMART" id="SM00849"/>
    </source>
</evidence>
<dbReference type="Pfam" id="PF00753">
    <property type="entry name" value="Lactamase_B"/>
    <property type="match status" value="1"/>
</dbReference>
<reference evidence="6 7" key="1">
    <citation type="submission" date="2017-03" db="EMBL/GenBank/DDBJ databases">
        <title>Genomes of endolithic fungi from Antarctica.</title>
        <authorList>
            <person name="Coleine C."/>
            <person name="Masonjones S."/>
            <person name="Stajich J.E."/>
        </authorList>
    </citation>
    <scope>NUCLEOTIDE SEQUENCE [LARGE SCALE GENOMIC DNA]</scope>
    <source>
        <strain evidence="6 7">CCFEE 6314</strain>
    </source>
</reference>
<organism evidence="6 7">
    <name type="scientific">Exophiala mesophila</name>
    <name type="common">Black yeast-like fungus</name>
    <dbReference type="NCBI Taxonomy" id="212818"/>
    <lineage>
        <taxon>Eukaryota</taxon>
        <taxon>Fungi</taxon>
        <taxon>Dikarya</taxon>
        <taxon>Ascomycota</taxon>
        <taxon>Pezizomycotina</taxon>
        <taxon>Eurotiomycetes</taxon>
        <taxon>Chaetothyriomycetidae</taxon>
        <taxon>Chaetothyriales</taxon>
        <taxon>Herpotrichiellaceae</taxon>
        <taxon>Exophiala</taxon>
    </lineage>
</organism>
<dbReference type="Gene3D" id="3.60.15.10">
    <property type="entry name" value="Ribonuclease Z/Hydroxyacylglutathione hydrolase-like"/>
    <property type="match status" value="1"/>
</dbReference>
<dbReference type="InterPro" id="IPR001279">
    <property type="entry name" value="Metallo-B-lactamas"/>
</dbReference>
<dbReference type="VEuPathDB" id="FungiDB:PV10_01648"/>
<evidence type="ECO:0000313" key="6">
    <source>
        <dbReference type="EMBL" id="RVX75991.1"/>
    </source>
</evidence>
<evidence type="ECO:0000256" key="4">
    <source>
        <dbReference type="ARBA" id="ARBA00022833"/>
    </source>
</evidence>
<keyword evidence="3" id="KW-0378">Hydrolase</keyword>
<evidence type="ECO:0000256" key="1">
    <source>
        <dbReference type="ARBA" id="ARBA00007749"/>
    </source>
</evidence>
<dbReference type="GO" id="GO:0046872">
    <property type="term" value="F:metal ion binding"/>
    <property type="evidence" value="ECO:0007669"/>
    <property type="project" value="UniProtKB-KW"/>
</dbReference>
<keyword evidence="2" id="KW-0479">Metal-binding</keyword>
<dbReference type="PANTHER" id="PTHR42978:SF5">
    <property type="entry name" value="METALLO-BETA-LACTAMASE DOMAIN-CONTAINING PROTEIN"/>
    <property type="match status" value="1"/>
</dbReference>
<dbReference type="Proteomes" id="UP000288859">
    <property type="component" value="Unassembled WGS sequence"/>
</dbReference>
<proteinExistence type="inferred from homology"/>
<keyword evidence="4" id="KW-0862">Zinc</keyword>
<dbReference type="OrthoDB" id="10250730at2759"/>
<dbReference type="SUPFAM" id="SSF56281">
    <property type="entry name" value="Metallo-hydrolase/oxidoreductase"/>
    <property type="match status" value="1"/>
</dbReference>
<comment type="caution">
    <text evidence="6">The sequence shown here is derived from an EMBL/GenBank/DDBJ whole genome shotgun (WGS) entry which is preliminary data.</text>
</comment>
<evidence type="ECO:0000256" key="3">
    <source>
        <dbReference type="ARBA" id="ARBA00022801"/>
    </source>
</evidence>
<feature type="domain" description="Metallo-beta-lactamase" evidence="5">
    <location>
        <begin position="16"/>
        <end position="236"/>
    </location>
</feature>
<evidence type="ECO:0000313" key="7">
    <source>
        <dbReference type="Proteomes" id="UP000288859"/>
    </source>
</evidence>
<dbReference type="CDD" id="cd07730">
    <property type="entry name" value="metallo-hydrolase-like_MBL-fold"/>
    <property type="match status" value="1"/>
</dbReference>
<gene>
    <name evidence="6" type="ORF">B0A52_00348</name>
</gene>
<dbReference type="SMART" id="SM00849">
    <property type="entry name" value="Lactamase_B"/>
    <property type="match status" value="1"/>
</dbReference>
<accession>A0A438NJT0</accession>
<sequence length="333" mass="36845">MLVQPTIEGHEILDCPSFSFLVKHPSGRKILFDLGTRKDWENFPPTILKIFKEHQLTAKVEKNVSEILEEHGFAVSEGAIEAVIFSHWHYDHIGDMSTFPASTALVVGPGFKDAFVPGYPARPDGLLRQSDYEGRELREVSFDTKTHPRIGGCLAIDYFGDGSFYILDAPGHAIGHLCALARTSIGGDGEQDTFIFMGGDACHHAGEFRPTEYLPLPAQIQLHSSAHWPKGICPGAIMQQLHHKKSACEPFYDMAEGFALNRGEAEQTIRNLEAFDAAENVFVVIAHDQTLLDIGMSTFPKGVTDWKKRGYAENGRWAFLEDFSVAASKITPA</sequence>
<dbReference type="PANTHER" id="PTHR42978">
    <property type="entry name" value="QUORUM-QUENCHING LACTONASE YTNP-RELATED-RELATED"/>
    <property type="match status" value="1"/>
</dbReference>
<evidence type="ECO:0000256" key="2">
    <source>
        <dbReference type="ARBA" id="ARBA00022723"/>
    </source>
</evidence>
<protein>
    <recommendedName>
        <fullName evidence="5">Metallo-beta-lactamase domain-containing protein</fullName>
    </recommendedName>
</protein>
<dbReference type="InterPro" id="IPR051013">
    <property type="entry name" value="MBL_superfamily_lactonases"/>
</dbReference>
<dbReference type="AlphaFoldDB" id="A0A438NJT0"/>
<dbReference type="GO" id="GO:0016787">
    <property type="term" value="F:hydrolase activity"/>
    <property type="evidence" value="ECO:0007669"/>
    <property type="project" value="UniProtKB-KW"/>
</dbReference>
<dbReference type="EMBL" id="NAJM01000001">
    <property type="protein sequence ID" value="RVX75991.1"/>
    <property type="molecule type" value="Genomic_DNA"/>
</dbReference>
<comment type="similarity">
    <text evidence="1">Belongs to the metallo-beta-lactamase superfamily.</text>
</comment>